<keyword evidence="1" id="KW-0732">Signal</keyword>
<evidence type="ECO:0000313" key="3">
    <source>
        <dbReference type="EMBL" id="MBL3658983.1"/>
    </source>
</evidence>
<feature type="domain" description="DUF3857" evidence="2">
    <location>
        <begin position="85"/>
        <end position="244"/>
    </location>
</feature>
<dbReference type="Gene3D" id="2.60.40.3140">
    <property type="match status" value="1"/>
</dbReference>
<dbReference type="RefSeq" id="WP_202246777.1">
    <property type="nucleotide sequence ID" value="NZ_JAESIY010000022.1"/>
</dbReference>
<feature type="signal peptide" evidence="1">
    <location>
        <begin position="1"/>
        <end position="25"/>
    </location>
</feature>
<protein>
    <submittedName>
        <fullName evidence="3">DUF3857 domain-containing protein</fullName>
    </submittedName>
</protein>
<dbReference type="Proteomes" id="UP000659388">
    <property type="component" value="Unassembled WGS sequence"/>
</dbReference>
<dbReference type="Gene3D" id="2.60.120.1130">
    <property type="match status" value="1"/>
</dbReference>
<dbReference type="AlphaFoldDB" id="A0A937FEM2"/>
<dbReference type="Pfam" id="PF12969">
    <property type="entry name" value="DUF3857"/>
    <property type="match status" value="1"/>
</dbReference>
<gene>
    <name evidence="3" type="ORF">JL102_22745</name>
</gene>
<feature type="chain" id="PRO_5037114754" evidence="1">
    <location>
        <begin position="26"/>
        <end position="721"/>
    </location>
</feature>
<proteinExistence type="predicted"/>
<comment type="caution">
    <text evidence="3">The sequence shown here is derived from an EMBL/GenBank/DDBJ whole genome shotgun (WGS) entry which is preliminary data.</text>
</comment>
<name>A0A937FEM2_9BACT</name>
<evidence type="ECO:0000313" key="4">
    <source>
        <dbReference type="Proteomes" id="UP000659388"/>
    </source>
</evidence>
<sequence>MRTKFFNLFTLSLILFISSTSLLFAVNDNPKRSEKIRESFWNSGDKNFDATEIPAKWKDESAVIIAKSSLLSYKKDVWLNTLNYDNYSHYRIKLLDKKAIEEYSQFSIPDNKIEYLNTTHVYAGFKVIKPSGEEIIIPVSNAVLEKGNLDHEKFKTLKLAIPNLEVGDIIDYYIAEELNFTPWSRYYIFDPVIFKLNSRHPIMKQKISFNVMRRCFINLKTLNGAPKFKEVNDEADDKTYYTLEDENRESIEDLRWFYPYRQIPSIKFKVLYAEKSEARSFPGFKGEYEKPKYEVSKDEVLELIEYLYDETEISSSLWSYMKRNKLNKEKNLDKLARDAYNAFRHTSYKGSQVYLITDDNDYFESKSSRVLLNLSKYYSRMKIPHEILIGIPRHISDLKDLILENELIYMLKVNTKNPFYISELGINQSYGSINPSLQGATVYSWQQAPAGKELKKITIPIDLAEANNTTSTVNIELKDMNEDLVEFELKRSAKGESKIYYQDLLMDYYTYNQEEQKRYNYTDAFNGKKDEIARLEQLKKKYLEGRTEKFNEALKNSMASDYDMSIEKVDDINIMKTGRYEENPEFVYTCKVEAKGTIKKVGPNYLIDIGKFLDMQVKLTDEERTRKYDIHMPYARSFEYTIKLHIPQGYTVEGVEDLNTEAINDTGGFSASAKLEGDQLIIHSKKYYNHNFEKVEKWPDMVKFLDESYNFTQKKVLLKKQ</sequence>
<organism evidence="3 4">
    <name type="scientific">Fulvivirga sediminis</name>
    <dbReference type="NCBI Taxonomy" id="2803949"/>
    <lineage>
        <taxon>Bacteria</taxon>
        <taxon>Pseudomonadati</taxon>
        <taxon>Bacteroidota</taxon>
        <taxon>Cytophagia</taxon>
        <taxon>Cytophagales</taxon>
        <taxon>Fulvivirgaceae</taxon>
        <taxon>Fulvivirga</taxon>
    </lineage>
</organism>
<keyword evidence="4" id="KW-1185">Reference proteome</keyword>
<evidence type="ECO:0000256" key="1">
    <source>
        <dbReference type="SAM" id="SignalP"/>
    </source>
</evidence>
<reference evidence="3" key="1">
    <citation type="submission" date="2021-01" db="EMBL/GenBank/DDBJ databases">
        <title>Fulvivirga kasyanovii gen. nov., sp nov., a novel member of the phylum Bacteroidetes isolated from seawater in a mussel farm.</title>
        <authorList>
            <person name="Zhao L.-H."/>
            <person name="Wang Z.-J."/>
        </authorList>
    </citation>
    <scope>NUCLEOTIDE SEQUENCE</scope>
    <source>
        <strain evidence="3">2943</strain>
    </source>
</reference>
<dbReference type="InterPro" id="IPR024618">
    <property type="entry name" value="DUF3857"/>
</dbReference>
<dbReference type="EMBL" id="JAESIY010000022">
    <property type="protein sequence ID" value="MBL3658983.1"/>
    <property type="molecule type" value="Genomic_DNA"/>
</dbReference>
<evidence type="ECO:0000259" key="2">
    <source>
        <dbReference type="Pfam" id="PF12969"/>
    </source>
</evidence>
<accession>A0A937FEM2</accession>